<dbReference type="Pfam" id="PF00650">
    <property type="entry name" value="CRAL_TRIO"/>
    <property type="match status" value="1"/>
</dbReference>
<reference evidence="3 4" key="1">
    <citation type="submission" date="2018-11" db="EMBL/GenBank/DDBJ databases">
        <title>Genome sequence of Apiotrichum porosum DSM 27194.</title>
        <authorList>
            <person name="Aliyu H."/>
            <person name="Gorte O."/>
            <person name="Ochsenreither K."/>
        </authorList>
    </citation>
    <scope>NUCLEOTIDE SEQUENCE [LARGE SCALE GENOMIC DNA]</scope>
    <source>
        <strain evidence="3 4">DSM 27194</strain>
    </source>
</reference>
<feature type="compositionally biased region" description="Polar residues" evidence="1">
    <location>
        <begin position="592"/>
        <end position="608"/>
    </location>
</feature>
<evidence type="ECO:0000259" key="2">
    <source>
        <dbReference type="PROSITE" id="PS50191"/>
    </source>
</evidence>
<name>A0A427XHR6_9TREE</name>
<feature type="region of interest" description="Disordered" evidence="1">
    <location>
        <begin position="1"/>
        <end position="39"/>
    </location>
</feature>
<feature type="compositionally biased region" description="Polar residues" evidence="1">
    <location>
        <begin position="538"/>
        <end position="552"/>
    </location>
</feature>
<dbReference type="Proteomes" id="UP000279236">
    <property type="component" value="Unassembled WGS sequence"/>
</dbReference>
<protein>
    <recommendedName>
        <fullName evidence="2">CRAL-TRIO domain-containing protein</fullName>
    </recommendedName>
</protein>
<dbReference type="CDD" id="cd00170">
    <property type="entry name" value="SEC14"/>
    <property type="match status" value="1"/>
</dbReference>
<dbReference type="OrthoDB" id="75724at2759"/>
<feature type="region of interest" description="Disordered" evidence="1">
    <location>
        <begin position="528"/>
        <end position="552"/>
    </location>
</feature>
<dbReference type="InterPro" id="IPR036865">
    <property type="entry name" value="CRAL-TRIO_dom_sf"/>
</dbReference>
<feature type="region of interest" description="Disordered" evidence="1">
    <location>
        <begin position="574"/>
        <end position="622"/>
    </location>
</feature>
<feature type="domain" description="CRAL-TRIO" evidence="2">
    <location>
        <begin position="147"/>
        <end position="307"/>
    </location>
</feature>
<comment type="caution">
    <text evidence="3">The sequence shown here is derived from an EMBL/GenBank/DDBJ whole genome shotgun (WGS) entry which is preliminary data.</text>
</comment>
<dbReference type="InterPro" id="IPR001251">
    <property type="entry name" value="CRAL-TRIO_dom"/>
</dbReference>
<feature type="region of interest" description="Disordered" evidence="1">
    <location>
        <begin position="393"/>
        <end position="470"/>
    </location>
</feature>
<keyword evidence="4" id="KW-1185">Reference proteome</keyword>
<dbReference type="Gene3D" id="3.40.525.10">
    <property type="entry name" value="CRAL-TRIO lipid binding domain"/>
    <property type="match status" value="1"/>
</dbReference>
<feature type="compositionally biased region" description="Basic and acidic residues" evidence="1">
    <location>
        <begin position="359"/>
        <end position="372"/>
    </location>
</feature>
<proteinExistence type="predicted"/>
<organism evidence="3 4">
    <name type="scientific">Apiotrichum porosum</name>
    <dbReference type="NCBI Taxonomy" id="105984"/>
    <lineage>
        <taxon>Eukaryota</taxon>
        <taxon>Fungi</taxon>
        <taxon>Dikarya</taxon>
        <taxon>Basidiomycota</taxon>
        <taxon>Agaricomycotina</taxon>
        <taxon>Tremellomycetes</taxon>
        <taxon>Trichosporonales</taxon>
        <taxon>Trichosporonaceae</taxon>
        <taxon>Apiotrichum</taxon>
    </lineage>
</organism>
<dbReference type="PROSITE" id="PS50191">
    <property type="entry name" value="CRAL_TRIO"/>
    <property type="match status" value="1"/>
</dbReference>
<evidence type="ECO:0000313" key="4">
    <source>
        <dbReference type="Proteomes" id="UP000279236"/>
    </source>
</evidence>
<dbReference type="PANTHER" id="PTHR46590:SF4">
    <property type="entry name" value="CRAL-TRIO DOMAIN-CONTAINING PROTEIN"/>
    <property type="match status" value="1"/>
</dbReference>
<gene>
    <name evidence="3" type="ORF">EHS24_002155</name>
</gene>
<dbReference type="PANTHER" id="PTHR46590">
    <property type="entry name" value="PHOSPHATIDYLINOSITOL TRANSFER PROTEIN CSR1-RELATED"/>
    <property type="match status" value="1"/>
</dbReference>
<dbReference type="SUPFAM" id="SSF52087">
    <property type="entry name" value="CRAL/TRIO domain"/>
    <property type="match status" value="1"/>
</dbReference>
<dbReference type="GeneID" id="39586698"/>
<sequence>MTDDDTFLASPAAVSPTPTTQTGVPPIPTAGTGAGAGPSPAALLAPQTSRLAERRAQLGDHGGLVCNISDDLADDVDDLWGQEGWDPATAAGALEWAGDRGMVFRALRRNHFDGSKAHAFLLSALSARIERGLGGAIPPPPSGVWSLLPLPRFTDRLGHPIAVLTIRDVARDSGGSLAELKEWTWSGLELTRRALRDYWVDQRRGTGAEGAVLVVDAGGAGYRNMEVELLPTIFSVGRNNFPGLFQNVYVVNAGWSQRALWSSVVSRVLPRRALDKVSFLNSRQDIAAVFDMDRFPKALGGSAPPPDLDASLRRYSHPRPPNGTTYDSRPGSRVASRSNSRAGSRANSRGPSRSGSRAPSRDRPEHLRELDRLQIPSRNTSMSSIADVYFTASNSPVSSRPSSRPSSRHGSSLALAGLSSRLAMTKTATLDDEDEGAGPRTGDSSSTAKAPLAPLNNETPLPTTGAIETDSNHRIKSLTDFHLYLSPSRLAHRDLLSDSEDDEPLPAPRRRILRPAMLEGNLAARRAAAKLRAASPPDRSSTPAQSYASQLQAHHANGLDKYCGEDADCSQFRHLDPSYAPSEVSDSPAETPPTSIIDTDAASQSGASASMHGTPPPVSAADVQFSADNPWWGYPVVRVQDGSIRPRYGRNRKRDLVKTLLWLFVLRLQAWRSAFERALGLDRLFKRSTPPPAPRTPTQGLRDTAAAHKSQQQPSTVAKRSHHDWIWMLIGFLLMRGTWAPLVSAPFDAVGLSTVKELLFGFV</sequence>
<feature type="region of interest" description="Disordered" evidence="1">
    <location>
        <begin position="300"/>
        <end position="379"/>
    </location>
</feature>
<evidence type="ECO:0000256" key="1">
    <source>
        <dbReference type="SAM" id="MobiDB-lite"/>
    </source>
</evidence>
<feature type="region of interest" description="Disordered" evidence="1">
    <location>
        <begin position="686"/>
        <end position="717"/>
    </location>
</feature>
<feature type="compositionally biased region" description="Low complexity" evidence="1">
    <location>
        <begin position="393"/>
        <end position="423"/>
    </location>
</feature>
<feature type="compositionally biased region" description="Low complexity" evidence="1">
    <location>
        <begin position="331"/>
        <end position="358"/>
    </location>
</feature>
<dbReference type="RefSeq" id="XP_028473577.1">
    <property type="nucleotide sequence ID" value="XM_028617899.1"/>
</dbReference>
<dbReference type="EMBL" id="RSCE01000012">
    <property type="protein sequence ID" value="RSH78430.1"/>
    <property type="molecule type" value="Genomic_DNA"/>
</dbReference>
<dbReference type="AlphaFoldDB" id="A0A427XHR6"/>
<dbReference type="InterPro" id="IPR052432">
    <property type="entry name" value="PITP/CRAL-TRIO"/>
</dbReference>
<evidence type="ECO:0000313" key="3">
    <source>
        <dbReference type="EMBL" id="RSH78430.1"/>
    </source>
</evidence>
<accession>A0A427XHR6</accession>
<dbReference type="STRING" id="105984.A0A427XHR6"/>